<gene>
    <name evidence="2" type="ORF">H7C18_25125</name>
</gene>
<feature type="domain" description="Xylose isomerase-like TIM barrel" evidence="1">
    <location>
        <begin position="20"/>
        <end position="168"/>
    </location>
</feature>
<dbReference type="PANTHER" id="PTHR12110:SF41">
    <property type="entry name" value="INOSOSE DEHYDRATASE"/>
    <property type="match status" value="1"/>
</dbReference>
<dbReference type="GO" id="GO:0016853">
    <property type="term" value="F:isomerase activity"/>
    <property type="evidence" value="ECO:0007669"/>
    <property type="project" value="UniProtKB-KW"/>
</dbReference>
<dbReference type="AlphaFoldDB" id="A0A7X0SUP4"/>
<accession>A0A7X0SUP4</accession>
<dbReference type="InterPro" id="IPR013022">
    <property type="entry name" value="Xyl_isomerase-like_TIM-brl"/>
</dbReference>
<reference evidence="2 3" key="1">
    <citation type="submission" date="2020-08" db="EMBL/GenBank/DDBJ databases">
        <title>Cohnella phylogeny.</title>
        <authorList>
            <person name="Dunlap C."/>
        </authorList>
    </citation>
    <scope>NUCLEOTIDE SEQUENCE [LARGE SCALE GENOMIC DNA]</scope>
    <source>
        <strain evidence="2 3">CBP 2801</strain>
    </source>
</reference>
<evidence type="ECO:0000313" key="3">
    <source>
        <dbReference type="Proteomes" id="UP000564644"/>
    </source>
</evidence>
<keyword evidence="3" id="KW-1185">Reference proteome</keyword>
<dbReference type="Pfam" id="PF01261">
    <property type="entry name" value="AP_endonuc_2"/>
    <property type="match status" value="1"/>
</dbReference>
<dbReference type="PANTHER" id="PTHR12110">
    <property type="entry name" value="HYDROXYPYRUVATE ISOMERASE"/>
    <property type="match status" value="1"/>
</dbReference>
<evidence type="ECO:0000259" key="1">
    <source>
        <dbReference type="Pfam" id="PF01261"/>
    </source>
</evidence>
<dbReference type="SUPFAM" id="SSF51658">
    <property type="entry name" value="Xylose isomerase-like"/>
    <property type="match status" value="1"/>
</dbReference>
<dbReference type="Gene3D" id="3.20.20.150">
    <property type="entry name" value="Divalent-metal-dependent TIM barrel enzymes"/>
    <property type="match status" value="1"/>
</dbReference>
<dbReference type="RefSeq" id="WP_185131852.1">
    <property type="nucleotide sequence ID" value="NZ_JACJVO010000032.1"/>
</dbReference>
<sequence>MFKPGLISITFRQLPPERIIELAVQAGLKAIEWGGDIHVPHGDPKRAEEVGFRTRAAGLETASYGSYYRVGNRHVGQGEPMEFERVLETAEALGAPAIRVWAGDRGSASADEEWRALVAEDARRIADLAAAKGISIGFEYHGNTLTDTAESAVRLYRAIDHPNVRSHWQPQTSLTPEQNEQALRQALPWLANLHVFQWLPNLRCPLADGQEEWRRYFAAASEAEPGGARYALMEFVKDDDPEQFLQDAAALHRILAN</sequence>
<dbReference type="InterPro" id="IPR050312">
    <property type="entry name" value="IolE/XylAMocC-like"/>
</dbReference>
<dbReference type="EMBL" id="JACJVO010000032">
    <property type="protein sequence ID" value="MBB6734208.1"/>
    <property type="molecule type" value="Genomic_DNA"/>
</dbReference>
<organism evidence="2 3">
    <name type="scientific">Cohnella zeiphila</name>
    <dbReference type="NCBI Taxonomy" id="2761120"/>
    <lineage>
        <taxon>Bacteria</taxon>
        <taxon>Bacillati</taxon>
        <taxon>Bacillota</taxon>
        <taxon>Bacilli</taxon>
        <taxon>Bacillales</taxon>
        <taxon>Paenibacillaceae</taxon>
        <taxon>Cohnella</taxon>
    </lineage>
</organism>
<dbReference type="InterPro" id="IPR036237">
    <property type="entry name" value="Xyl_isomerase-like_sf"/>
</dbReference>
<comment type="caution">
    <text evidence="2">The sequence shown here is derived from an EMBL/GenBank/DDBJ whole genome shotgun (WGS) entry which is preliminary data.</text>
</comment>
<name>A0A7X0SUP4_9BACL</name>
<dbReference type="Proteomes" id="UP000564644">
    <property type="component" value="Unassembled WGS sequence"/>
</dbReference>
<proteinExistence type="predicted"/>
<keyword evidence="2" id="KW-0413">Isomerase</keyword>
<protein>
    <submittedName>
        <fullName evidence="2">Sugar phosphate isomerase/epimerase</fullName>
    </submittedName>
</protein>
<evidence type="ECO:0000313" key="2">
    <source>
        <dbReference type="EMBL" id="MBB6734208.1"/>
    </source>
</evidence>